<dbReference type="GO" id="GO:0006538">
    <property type="term" value="P:L-glutamate catabolic process"/>
    <property type="evidence" value="ECO:0007669"/>
    <property type="project" value="TreeGrafter"/>
</dbReference>
<dbReference type="GO" id="GO:0000166">
    <property type="term" value="F:nucleotide binding"/>
    <property type="evidence" value="ECO:0007669"/>
    <property type="project" value="UniProtKB-KW"/>
</dbReference>
<dbReference type="Pfam" id="PF02812">
    <property type="entry name" value="ELFV_dehydrog_N"/>
    <property type="match status" value="1"/>
</dbReference>
<dbReference type="InterPro" id="IPR006097">
    <property type="entry name" value="Glu/Leu/Phe/Val/Trp_DH_dimer"/>
</dbReference>
<dbReference type="OrthoDB" id="9803297at2"/>
<dbReference type="Gene3D" id="3.40.50.10860">
    <property type="entry name" value="Leucine Dehydrogenase, chain A, domain 1"/>
    <property type="match status" value="1"/>
</dbReference>
<dbReference type="SUPFAM" id="SSF51735">
    <property type="entry name" value="NAD(P)-binding Rossmann-fold domains"/>
    <property type="match status" value="1"/>
</dbReference>
<evidence type="ECO:0000256" key="4">
    <source>
        <dbReference type="PIRNR" id="PIRNR000185"/>
    </source>
</evidence>
<accession>A0A8D5A397</accession>
<dbReference type="Proteomes" id="UP000320585">
    <property type="component" value="Chromosome"/>
</dbReference>
<feature type="binding site" evidence="6">
    <location>
        <position position="220"/>
    </location>
    <ligand>
        <name>NAD(+)</name>
        <dbReference type="ChEBI" id="CHEBI:57540"/>
    </ligand>
</feature>
<dbReference type="PRINTS" id="PR00082">
    <property type="entry name" value="GLFDHDRGNASE"/>
</dbReference>
<dbReference type="PIRSF" id="PIRSF000185">
    <property type="entry name" value="Glu_DH"/>
    <property type="match status" value="1"/>
</dbReference>
<dbReference type="InterPro" id="IPR046346">
    <property type="entry name" value="Aminoacid_DH-like_N_sf"/>
</dbReference>
<keyword evidence="6" id="KW-0520">NAD</keyword>
<organism evidence="10 11">
    <name type="scientific">Dialister hominis</name>
    <dbReference type="NCBI Taxonomy" id="2582419"/>
    <lineage>
        <taxon>Bacteria</taxon>
        <taxon>Bacillati</taxon>
        <taxon>Bacillota</taxon>
        <taxon>Negativicutes</taxon>
        <taxon>Veillonellales</taxon>
        <taxon>Veillonellaceae</taxon>
        <taxon>Dialister</taxon>
    </lineage>
</organism>
<dbReference type="SUPFAM" id="SSF53223">
    <property type="entry name" value="Aminoacid dehydrogenase-like, N-terminal domain"/>
    <property type="match status" value="1"/>
</dbReference>
<feature type="active site" description="Proton donor" evidence="5">
    <location>
        <position position="105"/>
    </location>
</feature>
<dbReference type="AlphaFoldDB" id="A0A8D5A397"/>
<dbReference type="Gene3D" id="3.40.50.720">
    <property type="entry name" value="NAD(P)-binding Rossmann-like Domain"/>
    <property type="match status" value="1"/>
</dbReference>
<dbReference type="GeneID" id="92716755"/>
<keyword evidence="11" id="KW-1185">Reference proteome</keyword>
<dbReference type="InterPro" id="IPR033524">
    <property type="entry name" value="Glu/Leu/Phe/Val_DH_AS"/>
</dbReference>
<feature type="binding site" evidence="6">
    <location>
        <position position="93"/>
    </location>
    <ligand>
        <name>substrate</name>
    </ligand>
</feature>
<evidence type="ECO:0000313" key="11">
    <source>
        <dbReference type="Proteomes" id="UP000320585"/>
    </source>
</evidence>
<reference evidence="11" key="1">
    <citation type="submission" date="2019-05" db="EMBL/GenBank/DDBJ databases">
        <title>Complete genome sequencing of Dialister sp. strain 5BBH33.</title>
        <authorList>
            <person name="Sakamoto M."/>
            <person name="Murakami T."/>
            <person name="Mori H."/>
        </authorList>
    </citation>
    <scope>NUCLEOTIDE SEQUENCE [LARGE SCALE GENOMIC DNA]</scope>
    <source>
        <strain evidence="11">5BBH33</strain>
    </source>
</reference>
<keyword evidence="3 4" id="KW-0560">Oxidoreductase</keyword>
<evidence type="ECO:0000256" key="5">
    <source>
        <dbReference type="PIRSR" id="PIRSR000185-1"/>
    </source>
</evidence>
<feature type="binding site" evidence="6">
    <location>
        <position position="69"/>
    </location>
    <ligand>
        <name>substrate</name>
    </ligand>
</feature>
<dbReference type="InterPro" id="IPR036291">
    <property type="entry name" value="NAD(P)-bd_dom_sf"/>
</dbReference>
<gene>
    <name evidence="10" type="ORF">Dia5BBH33_15310</name>
</gene>
<dbReference type="InterPro" id="IPR014362">
    <property type="entry name" value="Glu_DH"/>
</dbReference>
<feature type="site" description="Important for catalysis" evidence="7">
    <location>
        <position position="145"/>
    </location>
</feature>
<evidence type="ECO:0000256" key="2">
    <source>
        <dbReference type="ARBA" id="ARBA00012896"/>
    </source>
</evidence>
<keyword evidence="6" id="KW-0547">Nucleotide-binding</keyword>
<feature type="binding site" evidence="6">
    <location>
        <position position="351"/>
    </location>
    <ligand>
        <name>substrate</name>
    </ligand>
</feature>
<dbReference type="InterPro" id="IPR033922">
    <property type="entry name" value="NAD_bind_Glu_DH"/>
</dbReference>
<sequence length="418" mass="46509">MAGYNPYENMLHVLDKAAEVLGCPRNDYEFVRYPERELTVSIPVTMDDGHVEVFSGYRVQHSTARGAAKGGIRFHPQSDENEVKALAAWMTIKNAIGNIPYGGAKGGIKVDPHKLSKRELERLTRMYVRRIYPIIGPDQDVPAPDVNTNGQIMAWIADEYAALSGKWQPGVVTGKPLEVGGSLGRNEATGRGLLFTLETWCEKNHREMKDLTMVVQGFGNVGSVGSLLMHKEGVKIIAVGDINGTWKNPNGLDIEAMYVYANSHGRSLKGYTEEGASFIPDSELFAQDVDVIFAAAMENQLNASTMEKVKAKLILEGANGPTDETADKYFEEHGIEVLPDVMSNVGGVVGSYFEWVQNRTGYYWTEDEYNARLQKKMREAYEGVYALKEKYHVTYRLASYMLALQRVMAAQKLRGFLG</sequence>
<feature type="binding site" evidence="6">
    <location>
        <position position="189"/>
    </location>
    <ligand>
        <name>NAD(+)</name>
        <dbReference type="ChEBI" id="CHEBI:57540"/>
    </ligand>
</feature>
<evidence type="ECO:0000259" key="9">
    <source>
        <dbReference type="SMART" id="SM00839"/>
    </source>
</evidence>
<dbReference type="KEGG" id="dho:Dia5BBH33_15310"/>
<proteinExistence type="inferred from homology"/>
<dbReference type="Pfam" id="PF00208">
    <property type="entry name" value="ELFV_dehydrog"/>
    <property type="match status" value="1"/>
</dbReference>
<evidence type="ECO:0000313" key="10">
    <source>
        <dbReference type="EMBL" id="BBK25596.1"/>
    </source>
</evidence>
<dbReference type="EMBL" id="AP019697">
    <property type="protein sequence ID" value="BBK25596.1"/>
    <property type="molecule type" value="Genomic_DNA"/>
</dbReference>
<protein>
    <recommendedName>
        <fullName evidence="2 4">Glutamate dehydrogenase</fullName>
    </recommendedName>
</protein>
<dbReference type="PANTHER" id="PTHR11606:SF13">
    <property type="entry name" value="GLUTAMATE DEHYDROGENASE 1, MITOCHONDRIAL"/>
    <property type="match status" value="1"/>
</dbReference>
<feature type="domain" description="Glutamate/phenylalanine/leucine/valine/L-tryptophan dehydrogenase C-terminal" evidence="9">
    <location>
        <begin position="182"/>
        <end position="415"/>
    </location>
</feature>
<comment type="similarity">
    <text evidence="1 4 8">Belongs to the Glu/Leu/Phe/Val dehydrogenases family.</text>
</comment>
<name>A0A8D5A397_9FIRM</name>
<evidence type="ECO:0000256" key="7">
    <source>
        <dbReference type="PIRSR" id="PIRSR000185-3"/>
    </source>
</evidence>
<dbReference type="GO" id="GO:0004352">
    <property type="term" value="F:glutamate dehydrogenase (NAD+) activity"/>
    <property type="evidence" value="ECO:0007669"/>
    <property type="project" value="TreeGrafter"/>
</dbReference>
<dbReference type="PROSITE" id="PS00074">
    <property type="entry name" value="GLFV_DEHYDROGENASE"/>
    <property type="match status" value="1"/>
</dbReference>
<dbReference type="InterPro" id="IPR006096">
    <property type="entry name" value="Glu/Leu/Phe/Val/Trp_DH_C"/>
</dbReference>
<evidence type="ECO:0000256" key="8">
    <source>
        <dbReference type="RuleBase" id="RU004417"/>
    </source>
</evidence>
<dbReference type="SMART" id="SM00839">
    <property type="entry name" value="ELFV_dehydrog"/>
    <property type="match status" value="1"/>
</dbReference>
<evidence type="ECO:0000256" key="1">
    <source>
        <dbReference type="ARBA" id="ARBA00006382"/>
    </source>
</evidence>
<dbReference type="CDD" id="cd01076">
    <property type="entry name" value="NAD_bind_1_Glu_DH"/>
    <property type="match status" value="1"/>
</dbReference>
<evidence type="ECO:0000256" key="3">
    <source>
        <dbReference type="ARBA" id="ARBA00023002"/>
    </source>
</evidence>
<evidence type="ECO:0000256" key="6">
    <source>
        <dbReference type="PIRSR" id="PIRSR000185-2"/>
    </source>
</evidence>
<dbReference type="PANTHER" id="PTHR11606">
    <property type="entry name" value="GLUTAMATE DEHYDROGENASE"/>
    <property type="match status" value="1"/>
</dbReference>
<dbReference type="InterPro" id="IPR006095">
    <property type="entry name" value="Glu/Leu/Phe/Val/Trp_DH"/>
</dbReference>
<dbReference type="RefSeq" id="WP_143332681.1">
    <property type="nucleotide sequence ID" value="NZ_AP019697.1"/>
</dbReference>
<dbReference type="FunFam" id="3.40.50.10860:FF:000003">
    <property type="entry name" value="Glutamate dehydrogenase"/>
    <property type="match status" value="1"/>
</dbReference>